<dbReference type="EMBL" id="QWGP01000006">
    <property type="protein sequence ID" value="RHZ96143.1"/>
    <property type="molecule type" value="Genomic_DNA"/>
</dbReference>
<feature type="region of interest" description="Disordered" evidence="1">
    <location>
        <begin position="1"/>
        <end position="25"/>
    </location>
</feature>
<keyword evidence="2" id="KW-1133">Transmembrane helix</keyword>
<organism evidence="3 4">
    <name type="scientific">Cereibacter sphaeroides</name>
    <name type="common">Rhodobacter sphaeroides</name>
    <dbReference type="NCBI Taxonomy" id="1063"/>
    <lineage>
        <taxon>Bacteria</taxon>
        <taxon>Pseudomonadati</taxon>
        <taxon>Pseudomonadota</taxon>
        <taxon>Alphaproteobacteria</taxon>
        <taxon>Rhodobacterales</taxon>
        <taxon>Paracoccaceae</taxon>
        <taxon>Cereibacter</taxon>
    </lineage>
</organism>
<feature type="transmembrane region" description="Helical" evidence="2">
    <location>
        <begin position="32"/>
        <end position="56"/>
    </location>
</feature>
<evidence type="ECO:0000256" key="2">
    <source>
        <dbReference type="SAM" id="Phobius"/>
    </source>
</evidence>
<comment type="caution">
    <text evidence="3">The sequence shown here is derived from an EMBL/GenBank/DDBJ whole genome shotgun (WGS) entry which is preliminary data.</text>
</comment>
<keyword evidence="2" id="KW-0472">Membrane</keyword>
<evidence type="ECO:0000256" key="1">
    <source>
        <dbReference type="SAM" id="MobiDB-lite"/>
    </source>
</evidence>
<keyword evidence="2" id="KW-0812">Transmembrane</keyword>
<gene>
    <name evidence="3" type="ORF">D1114_08450</name>
</gene>
<name>A0AAX1UME2_CERSP</name>
<accession>A0AAX1UME2</accession>
<protein>
    <submittedName>
        <fullName evidence="3">Uncharacterized protein</fullName>
    </submittedName>
</protein>
<sequence length="59" mass="6228">MHEESDREGPASKSPSFRRHNPPDASDFRSRLAIGAHALLISLAAGAVTALLSGALRAF</sequence>
<reference evidence="3 4" key="1">
    <citation type="submission" date="2018-08" db="EMBL/GenBank/DDBJ databases">
        <title>Draft genome sequence of Rhodobacter sphaeroides FY.</title>
        <authorList>
            <person name="Rayyan A."/>
            <person name="Meyer T.E."/>
            <person name="Kyndt J.A."/>
        </authorList>
    </citation>
    <scope>NUCLEOTIDE SEQUENCE [LARGE SCALE GENOMIC DNA]</scope>
    <source>
        <strain evidence="3 4">FY</strain>
    </source>
</reference>
<evidence type="ECO:0000313" key="4">
    <source>
        <dbReference type="Proteomes" id="UP000266305"/>
    </source>
</evidence>
<proteinExistence type="predicted"/>
<dbReference type="Proteomes" id="UP000266305">
    <property type="component" value="Unassembled WGS sequence"/>
</dbReference>
<feature type="compositionally biased region" description="Basic and acidic residues" evidence="1">
    <location>
        <begin position="1"/>
        <end position="10"/>
    </location>
</feature>
<evidence type="ECO:0000313" key="3">
    <source>
        <dbReference type="EMBL" id="RHZ96143.1"/>
    </source>
</evidence>
<dbReference type="AlphaFoldDB" id="A0AAX1UME2"/>